<evidence type="ECO:0000313" key="4">
    <source>
        <dbReference type="Proteomes" id="UP000671908"/>
    </source>
</evidence>
<dbReference type="Gene3D" id="3.40.190.150">
    <property type="entry name" value="Bordetella uptake gene, domain 1"/>
    <property type="match status" value="1"/>
</dbReference>
<gene>
    <name evidence="3" type="ORF">HRQ91_08235</name>
</gene>
<dbReference type="EMBL" id="CP054142">
    <property type="protein sequence ID" value="QTQ14441.1"/>
    <property type="molecule type" value="Genomic_DNA"/>
</dbReference>
<accession>A0A975F4R1</accession>
<dbReference type="PIRSF" id="PIRSF017082">
    <property type="entry name" value="YflP"/>
    <property type="match status" value="1"/>
</dbReference>
<sequence>MKKLIGVVLAFALAFCAFAGGDKDSAGKAKYPVKGITVICPWGAGGGTDAVLRGICAAAEKQLGVTLTVENKTGGSGAIGHAAIKNAKPDGYTVGMITFELNSLPQQGLIDFTYADYDPIIRVNADAATLTVKADAPYNTVKEFVEYCKNNPGKVSIGNSAPGSVWHIGAGLLADKTGINVKHIPFEGAAGAVTALAGGHIEAVSVSLAEVKSQLDAGNLKVLGIMDEKRPVSYPNIKTFKEQGFDITYYTWRGLALPKGVDPAIKQILVDAFTKAEQDPDFVKMAGNMNLNLAYMNSADFGAFLKTNYEAVTATMKSLGLID</sequence>
<dbReference type="Pfam" id="PF03401">
    <property type="entry name" value="TctC"/>
    <property type="match status" value="1"/>
</dbReference>
<dbReference type="PANTHER" id="PTHR42928">
    <property type="entry name" value="TRICARBOXYLATE-BINDING PROTEIN"/>
    <property type="match status" value="1"/>
</dbReference>
<dbReference type="Gene3D" id="3.40.190.10">
    <property type="entry name" value="Periplasmic binding protein-like II"/>
    <property type="match status" value="1"/>
</dbReference>
<dbReference type="RefSeq" id="WP_210119097.1">
    <property type="nucleotide sequence ID" value="NZ_CP054142.1"/>
</dbReference>
<dbReference type="SUPFAM" id="SSF53850">
    <property type="entry name" value="Periplasmic binding protein-like II"/>
    <property type="match status" value="1"/>
</dbReference>
<keyword evidence="2" id="KW-0732">Signal</keyword>
<dbReference type="AlphaFoldDB" id="A0A975F4R1"/>
<feature type="chain" id="PRO_5037399595" evidence="2">
    <location>
        <begin position="20"/>
        <end position="323"/>
    </location>
</feature>
<evidence type="ECO:0000256" key="2">
    <source>
        <dbReference type="SAM" id="SignalP"/>
    </source>
</evidence>
<protein>
    <submittedName>
        <fullName evidence="3">Tripartite tricarboxylate transporter substrate binding protein</fullName>
    </submittedName>
</protein>
<keyword evidence="4" id="KW-1185">Reference proteome</keyword>
<comment type="similarity">
    <text evidence="1">Belongs to the UPF0065 (bug) family.</text>
</comment>
<dbReference type="CDD" id="cd07012">
    <property type="entry name" value="PBP2_Bug_TTT"/>
    <property type="match status" value="1"/>
</dbReference>
<feature type="signal peptide" evidence="2">
    <location>
        <begin position="1"/>
        <end position="19"/>
    </location>
</feature>
<dbReference type="InterPro" id="IPR042100">
    <property type="entry name" value="Bug_dom1"/>
</dbReference>
<dbReference type="PANTHER" id="PTHR42928:SF5">
    <property type="entry name" value="BLR1237 PROTEIN"/>
    <property type="match status" value="1"/>
</dbReference>
<dbReference type="InterPro" id="IPR005064">
    <property type="entry name" value="BUG"/>
</dbReference>
<proteinExistence type="inferred from homology"/>
<name>A0A975F4R1_9SPIR</name>
<organism evidence="3 4">
    <name type="scientific">Treponema parvum</name>
    <dbReference type="NCBI Taxonomy" id="138851"/>
    <lineage>
        <taxon>Bacteria</taxon>
        <taxon>Pseudomonadati</taxon>
        <taxon>Spirochaetota</taxon>
        <taxon>Spirochaetia</taxon>
        <taxon>Spirochaetales</taxon>
        <taxon>Treponemataceae</taxon>
        <taxon>Treponema</taxon>
    </lineage>
</organism>
<dbReference type="Proteomes" id="UP000671908">
    <property type="component" value="Chromosome"/>
</dbReference>
<dbReference type="KEGG" id="tpav:HRQ91_08235"/>
<reference evidence="3 4" key="1">
    <citation type="journal article" date="2021" name="Microbiol. Resour. Announc.">
        <title>Complete Genome Sequences of Three Human Oral Treponema parvum Isolates.</title>
        <authorList>
            <person name="Zeng H."/>
            <person name="Watt R.M."/>
        </authorList>
    </citation>
    <scope>NUCLEOTIDE SEQUENCE [LARGE SCALE GENOMIC DNA]</scope>
    <source>
        <strain evidence="3 4">ATCC 700770</strain>
    </source>
</reference>
<evidence type="ECO:0000256" key="1">
    <source>
        <dbReference type="ARBA" id="ARBA00006987"/>
    </source>
</evidence>
<evidence type="ECO:0000313" key="3">
    <source>
        <dbReference type="EMBL" id="QTQ14441.1"/>
    </source>
</evidence>